<feature type="compositionally biased region" description="Acidic residues" evidence="1">
    <location>
        <begin position="65"/>
        <end position="76"/>
    </location>
</feature>
<feature type="region of interest" description="Disordered" evidence="1">
    <location>
        <begin position="56"/>
        <end position="76"/>
    </location>
</feature>
<name>A0AAD4M127_9AGAM</name>
<proteinExistence type="predicted"/>
<evidence type="ECO:0000313" key="2">
    <source>
        <dbReference type="EMBL" id="KAI0297492.1"/>
    </source>
</evidence>
<organism evidence="2 3">
    <name type="scientific">Multifurca ochricompacta</name>
    <dbReference type="NCBI Taxonomy" id="376703"/>
    <lineage>
        <taxon>Eukaryota</taxon>
        <taxon>Fungi</taxon>
        <taxon>Dikarya</taxon>
        <taxon>Basidiomycota</taxon>
        <taxon>Agaricomycotina</taxon>
        <taxon>Agaricomycetes</taxon>
        <taxon>Russulales</taxon>
        <taxon>Russulaceae</taxon>
        <taxon>Multifurca</taxon>
    </lineage>
</organism>
<reference evidence="2" key="1">
    <citation type="journal article" date="2022" name="New Phytol.">
        <title>Evolutionary transition to the ectomycorrhizal habit in the genomes of a hyperdiverse lineage of mushroom-forming fungi.</title>
        <authorList>
            <person name="Looney B."/>
            <person name="Miyauchi S."/>
            <person name="Morin E."/>
            <person name="Drula E."/>
            <person name="Courty P.E."/>
            <person name="Kohler A."/>
            <person name="Kuo A."/>
            <person name="LaButti K."/>
            <person name="Pangilinan J."/>
            <person name="Lipzen A."/>
            <person name="Riley R."/>
            <person name="Andreopoulos W."/>
            <person name="He G."/>
            <person name="Johnson J."/>
            <person name="Nolan M."/>
            <person name="Tritt A."/>
            <person name="Barry K.W."/>
            <person name="Grigoriev I.V."/>
            <person name="Nagy L.G."/>
            <person name="Hibbett D."/>
            <person name="Henrissat B."/>
            <person name="Matheny P.B."/>
            <person name="Labbe J."/>
            <person name="Martin F.M."/>
        </authorList>
    </citation>
    <scope>NUCLEOTIDE SEQUENCE</scope>
    <source>
        <strain evidence="2">BPL690</strain>
    </source>
</reference>
<dbReference type="Proteomes" id="UP001203297">
    <property type="component" value="Unassembled WGS sequence"/>
</dbReference>
<protein>
    <submittedName>
        <fullName evidence="2">Uncharacterized protein</fullName>
    </submittedName>
</protein>
<accession>A0AAD4M127</accession>
<evidence type="ECO:0000313" key="3">
    <source>
        <dbReference type="Proteomes" id="UP001203297"/>
    </source>
</evidence>
<gene>
    <name evidence="2" type="ORF">B0F90DRAFT_1918704</name>
</gene>
<feature type="region of interest" description="Disordered" evidence="1">
    <location>
        <begin position="105"/>
        <end position="128"/>
    </location>
</feature>
<sequence length="128" mass="14312">MKKNHSRCAGYGVALIKQDHDGGEDTSIEDRIELDWINQGHIRQYYKTEEKKRFFSKSDGKLDENPDDDEDDSWLDEPNLETFRSEHSLKVSPTIDLSSQCLAAALSDEPSSDTSVAAPNPPEALGES</sequence>
<comment type="caution">
    <text evidence="2">The sequence shown here is derived from an EMBL/GenBank/DDBJ whole genome shotgun (WGS) entry which is preliminary data.</text>
</comment>
<dbReference type="AlphaFoldDB" id="A0AAD4M127"/>
<dbReference type="EMBL" id="WTXG01000036">
    <property type="protein sequence ID" value="KAI0297492.1"/>
    <property type="molecule type" value="Genomic_DNA"/>
</dbReference>
<keyword evidence="3" id="KW-1185">Reference proteome</keyword>
<evidence type="ECO:0000256" key="1">
    <source>
        <dbReference type="SAM" id="MobiDB-lite"/>
    </source>
</evidence>